<gene>
    <name evidence="1" type="ORF">CGI_10018354</name>
</gene>
<proteinExistence type="predicted"/>
<protein>
    <submittedName>
        <fullName evidence="1">Uncharacterized protein</fullName>
    </submittedName>
</protein>
<evidence type="ECO:0000313" key="1">
    <source>
        <dbReference type="EMBL" id="EKC35701.1"/>
    </source>
</evidence>
<sequence>MLDSYKSDDDDIGALYYVVAVVMIYGLSIVMMIASHIRRNNQDNQLRSYLKEMSLLRKNDRRERIFTQVANVSTSAKPLLTKSRSSGKQDSDEIETLQENDDEFNDMRINSNSDETCDSVFQMSCDESPEVVTYYEAQSRMCSRTSSAQIQVIDENVPL</sequence>
<dbReference type="EMBL" id="JH817458">
    <property type="protein sequence ID" value="EKC35701.1"/>
    <property type="molecule type" value="Genomic_DNA"/>
</dbReference>
<dbReference type="AlphaFoldDB" id="K1RMT1"/>
<dbReference type="InParanoid" id="K1RMT1"/>
<organism evidence="1">
    <name type="scientific">Magallana gigas</name>
    <name type="common">Pacific oyster</name>
    <name type="synonym">Crassostrea gigas</name>
    <dbReference type="NCBI Taxonomy" id="29159"/>
    <lineage>
        <taxon>Eukaryota</taxon>
        <taxon>Metazoa</taxon>
        <taxon>Spiralia</taxon>
        <taxon>Lophotrochozoa</taxon>
        <taxon>Mollusca</taxon>
        <taxon>Bivalvia</taxon>
        <taxon>Autobranchia</taxon>
        <taxon>Pteriomorphia</taxon>
        <taxon>Ostreida</taxon>
        <taxon>Ostreoidea</taxon>
        <taxon>Ostreidae</taxon>
        <taxon>Magallana</taxon>
    </lineage>
</organism>
<reference evidence="1" key="1">
    <citation type="journal article" date="2012" name="Nature">
        <title>The oyster genome reveals stress adaptation and complexity of shell formation.</title>
        <authorList>
            <person name="Zhang G."/>
            <person name="Fang X."/>
            <person name="Guo X."/>
            <person name="Li L."/>
            <person name="Luo R."/>
            <person name="Xu F."/>
            <person name="Yang P."/>
            <person name="Zhang L."/>
            <person name="Wang X."/>
            <person name="Qi H."/>
            <person name="Xiong Z."/>
            <person name="Que H."/>
            <person name="Xie Y."/>
            <person name="Holland P.W."/>
            <person name="Paps J."/>
            <person name="Zhu Y."/>
            <person name="Wu F."/>
            <person name="Chen Y."/>
            <person name="Wang J."/>
            <person name="Peng C."/>
            <person name="Meng J."/>
            <person name="Yang L."/>
            <person name="Liu J."/>
            <person name="Wen B."/>
            <person name="Zhang N."/>
            <person name="Huang Z."/>
            <person name="Zhu Q."/>
            <person name="Feng Y."/>
            <person name="Mount A."/>
            <person name="Hedgecock D."/>
            <person name="Xu Z."/>
            <person name="Liu Y."/>
            <person name="Domazet-Loso T."/>
            <person name="Du Y."/>
            <person name="Sun X."/>
            <person name="Zhang S."/>
            <person name="Liu B."/>
            <person name="Cheng P."/>
            <person name="Jiang X."/>
            <person name="Li J."/>
            <person name="Fan D."/>
            <person name="Wang W."/>
            <person name="Fu W."/>
            <person name="Wang T."/>
            <person name="Wang B."/>
            <person name="Zhang J."/>
            <person name="Peng Z."/>
            <person name="Li Y."/>
            <person name="Li N."/>
            <person name="Wang J."/>
            <person name="Chen M."/>
            <person name="He Y."/>
            <person name="Tan F."/>
            <person name="Song X."/>
            <person name="Zheng Q."/>
            <person name="Huang R."/>
            <person name="Yang H."/>
            <person name="Du X."/>
            <person name="Chen L."/>
            <person name="Yang M."/>
            <person name="Gaffney P.M."/>
            <person name="Wang S."/>
            <person name="Luo L."/>
            <person name="She Z."/>
            <person name="Ming Y."/>
            <person name="Huang W."/>
            <person name="Zhang S."/>
            <person name="Huang B."/>
            <person name="Zhang Y."/>
            <person name="Qu T."/>
            <person name="Ni P."/>
            <person name="Miao G."/>
            <person name="Wang J."/>
            <person name="Wang Q."/>
            <person name="Steinberg C.E."/>
            <person name="Wang H."/>
            <person name="Li N."/>
            <person name="Qian L."/>
            <person name="Zhang G."/>
            <person name="Li Y."/>
            <person name="Yang H."/>
            <person name="Liu X."/>
            <person name="Wang J."/>
            <person name="Yin Y."/>
            <person name="Wang J."/>
        </authorList>
    </citation>
    <scope>NUCLEOTIDE SEQUENCE [LARGE SCALE GENOMIC DNA]</scope>
    <source>
        <strain evidence="1">05x7-T-G4-1.051#20</strain>
    </source>
</reference>
<accession>K1RMT1</accession>
<name>K1RMT1_MAGGI</name>
<dbReference type="HOGENOM" id="CLU_1662515_0_0_1"/>